<keyword evidence="1" id="KW-1133">Transmembrane helix</keyword>
<accession>A0A849HFI5</accession>
<keyword evidence="3" id="KW-1185">Reference proteome</keyword>
<feature type="transmembrane region" description="Helical" evidence="1">
    <location>
        <begin position="139"/>
        <end position="163"/>
    </location>
</feature>
<proteinExistence type="predicted"/>
<gene>
    <name evidence="2" type="ORF">HJG52_03095</name>
</gene>
<dbReference type="InterPro" id="IPR009781">
    <property type="entry name" value="DUF1345"/>
</dbReference>
<name>A0A849HFI5_9MICO</name>
<dbReference type="EMBL" id="JABEPQ010000001">
    <property type="protein sequence ID" value="NNM44991.1"/>
    <property type="molecule type" value="Genomic_DNA"/>
</dbReference>
<dbReference type="RefSeq" id="WP_171242070.1">
    <property type="nucleotide sequence ID" value="NZ_JABEPQ010000001.1"/>
</dbReference>
<evidence type="ECO:0000256" key="1">
    <source>
        <dbReference type="SAM" id="Phobius"/>
    </source>
</evidence>
<keyword evidence="1" id="KW-0812">Transmembrane</keyword>
<feature type="transmembrane region" description="Helical" evidence="1">
    <location>
        <begin position="23"/>
        <end position="43"/>
    </location>
</feature>
<dbReference type="Proteomes" id="UP000588586">
    <property type="component" value="Unassembled WGS sequence"/>
</dbReference>
<dbReference type="Pfam" id="PF07077">
    <property type="entry name" value="DUF1345"/>
    <property type="match status" value="1"/>
</dbReference>
<dbReference type="AlphaFoldDB" id="A0A849HFI5"/>
<evidence type="ECO:0000313" key="3">
    <source>
        <dbReference type="Proteomes" id="UP000588586"/>
    </source>
</evidence>
<organism evidence="2 3">
    <name type="scientific">Knoellia koreensis</name>
    <dbReference type="NCBI Taxonomy" id="2730921"/>
    <lineage>
        <taxon>Bacteria</taxon>
        <taxon>Bacillati</taxon>
        <taxon>Actinomycetota</taxon>
        <taxon>Actinomycetes</taxon>
        <taxon>Micrococcales</taxon>
        <taxon>Intrasporangiaceae</taxon>
        <taxon>Knoellia</taxon>
    </lineage>
</organism>
<sequence length="239" mass="25567">MTTPRTAATPTRRRWFHDDFKRAGVAIVVAIVPVLVFVLVVAARDGDFSVSQISAVMVIWIIYGLVYDVLTWKAFHQESADELARLVHRPRPPGPLLRWFLGGGDGPDSALALSIVAFAGAAILPRLDAVAHGASRGLLASLAIATVAVSWATVVVGYAVYYARVQSDDDGKGLSLPGGGQPVWWDYFYFALMAMTTFGTTDIDVTTTRMRKAVSGQGALAFVFNTVILAIVVGALASI</sequence>
<evidence type="ECO:0000313" key="2">
    <source>
        <dbReference type="EMBL" id="NNM44991.1"/>
    </source>
</evidence>
<protein>
    <submittedName>
        <fullName evidence="2">DUF1345 domain-containing protein</fullName>
    </submittedName>
</protein>
<feature type="transmembrane region" description="Helical" evidence="1">
    <location>
        <begin position="213"/>
        <end position="237"/>
    </location>
</feature>
<feature type="transmembrane region" description="Helical" evidence="1">
    <location>
        <begin position="183"/>
        <end position="201"/>
    </location>
</feature>
<dbReference type="Gene3D" id="1.10.287.70">
    <property type="match status" value="1"/>
</dbReference>
<comment type="caution">
    <text evidence="2">The sequence shown here is derived from an EMBL/GenBank/DDBJ whole genome shotgun (WGS) entry which is preliminary data.</text>
</comment>
<keyword evidence="1" id="KW-0472">Membrane</keyword>
<reference evidence="2 3" key="1">
    <citation type="submission" date="2020-04" db="EMBL/GenBank/DDBJ databases">
        <title>Knoellia sp. isolate from air conditioner.</title>
        <authorList>
            <person name="Chea S."/>
            <person name="Kim D.-U."/>
        </authorList>
    </citation>
    <scope>NUCLEOTIDE SEQUENCE [LARGE SCALE GENOMIC DNA]</scope>
    <source>
        <strain evidence="2 3">DB2414S</strain>
    </source>
</reference>
<feature type="transmembrane region" description="Helical" evidence="1">
    <location>
        <begin position="55"/>
        <end position="75"/>
    </location>
</feature>